<dbReference type="EMBL" id="CAVMJV010000009">
    <property type="protein sequence ID" value="CAK5039620.1"/>
    <property type="molecule type" value="Genomic_DNA"/>
</dbReference>
<sequence length="99" mass="11665">MKKAFKLITVLLFLRPYLSRLLQNILHLHFKFSLFFNLSLVDFNFFVFDLICFSSSLLLLLLFLSSSSSSLFVNYFIIFFDPKKHMCGGWVIVYTISTF</sequence>
<organism evidence="1 2">
    <name type="scientific">Meloidogyne enterolobii</name>
    <name type="common">Root-knot nematode worm</name>
    <name type="synonym">Meloidogyne mayaguensis</name>
    <dbReference type="NCBI Taxonomy" id="390850"/>
    <lineage>
        <taxon>Eukaryota</taxon>
        <taxon>Metazoa</taxon>
        <taxon>Ecdysozoa</taxon>
        <taxon>Nematoda</taxon>
        <taxon>Chromadorea</taxon>
        <taxon>Rhabditida</taxon>
        <taxon>Tylenchina</taxon>
        <taxon>Tylenchomorpha</taxon>
        <taxon>Tylenchoidea</taxon>
        <taxon>Meloidogynidae</taxon>
        <taxon>Meloidogyninae</taxon>
        <taxon>Meloidogyne</taxon>
    </lineage>
</organism>
<comment type="caution">
    <text evidence="1">The sequence shown here is derived from an EMBL/GenBank/DDBJ whole genome shotgun (WGS) entry which is preliminary data.</text>
</comment>
<name>A0ACB0YBD4_MELEN</name>
<evidence type="ECO:0000313" key="2">
    <source>
        <dbReference type="Proteomes" id="UP001497535"/>
    </source>
</evidence>
<dbReference type="Proteomes" id="UP001497535">
    <property type="component" value="Unassembled WGS sequence"/>
</dbReference>
<keyword evidence="2" id="KW-1185">Reference proteome</keyword>
<reference evidence="1" key="1">
    <citation type="submission" date="2023-11" db="EMBL/GenBank/DDBJ databases">
        <authorList>
            <person name="Poullet M."/>
        </authorList>
    </citation>
    <scope>NUCLEOTIDE SEQUENCE</scope>
    <source>
        <strain evidence="1">E1834</strain>
    </source>
</reference>
<protein>
    <submittedName>
        <fullName evidence="1">Uncharacterized protein</fullName>
    </submittedName>
</protein>
<gene>
    <name evidence="1" type="ORF">MENTE1834_LOCUS9988</name>
</gene>
<proteinExistence type="predicted"/>
<accession>A0ACB0YBD4</accession>
<evidence type="ECO:0000313" key="1">
    <source>
        <dbReference type="EMBL" id="CAK5039620.1"/>
    </source>
</evidence>